<dbReference type="HOGENOM" id="CLU_297327_0_0_11"/>
<dbReference type="AlphaFoldDB" id="D2NRL3"/>
<name>D2NRL3_ROTMD</name>
<organism evidence="1 2">
    <name type="scientific">Rothia mucilaginosa (strain DY-18)</name>
    <name type="common">Stomatococcus mucilaginosus</name>
    <dbReference type="NCBI Taxonomy" id="680646"/>
    <lineage>
        <taxon>Bacteria</taxon>
        <taxon>Bacillati</taxon>
        <taxon>Actinomycetota</taxon>
        <taxon>Actinomycetes</taxon>
        <taxon>Micrococcales</taxon>
        <taxon>Micrococcaceae</taxon>
        <taxon>Rothia</taxon>
    </lineage>
</organism>
<keyword evidence="2" id="KW-1185">Reference proteome</keyword>
<proteinExistence type="predicted"/>
<dbReference type="EMBL" id="AP011540">
    <property type="protein sequence ID" value="BAI64289.1"/>
    <property type="molecule type" value="Genomic_DNA"/>
</dbReference>
<reference evidence="1 2" key="2">
    <citation type="journal article" date="2010" name="J Osaka Dent Univ">
        <title>Isolation and identification of Rothia mucilaginosa from persistent apical periodontitis lesions.</title>
        <authorList>
            <person name="Yamane K."/>
            <person name="Yoshida M."/>
            <person name="Fujihira T."/>
            <person name="Baba T."/>
            <person name="Tsuji N."/>
            <person name="Hayashi H."/>
            <person name="Sugimori C."/>
            <person name="Yamanaka T."/>
            <person name="Mashimo C."/>
            <person name="Nambu T."/>
            <person name="Kawai H."/>
            <person name="Fukushima H."/>
        </authorList>
    </citation>
    <scope>NUCLEOTIDE SEQUENCE [LARGE SCALE GENOMIC DNA]</scope>
    <source>
        <strain evidence="1 2">DY-18</strain>
    </source>
</reference>
<dbReference type="Proteomes" id="UP000001883">
    <property type="component" value="Chromosome"/>
</dbReference>
<gene>
    <name evidence="1" type="ordered locus">RMDY18_04570</name>
</gene>
<sequence>MRRVDRYSLPRSVIGSLCFQIESLHRGAFAHEVTVTASAINTTHRSEVLVSAQARNRESCLGTAVGAIPLISAYHINGVRCVAQNRILHSDLALSHLDNLVVDGLHCLNETVQLFLRLRLSRLNHQGARNRERQSRSVEAEVHQTLADILSGHMRLIGQLTQIQDALVSDQTAGAGVQHRVLVVELLRNVVSVQHRVLRRVLQTLSTSHRNVHPANRQNTGRTEERLRNRQCSIVGELTFSISAVCVAGQELRQVLTNSQRANTGAATTVRNGEGLVQVQVRNVAAELTGLSEAHLSVQVRAIQVHLAASLVNQLANLSNLLLKHTVSGRVGNHDAGNLGAVLLNLCLQVVNINRTVSRSCHTGNLQTSQSSRCRVGAVSRQRNQDGIALVVTVSLMEGTDSAQTSVLTGRTRVRLQRDSIVTGNSNQPLAQILNQLVPALSLILRDQRVDVRELRPGDGLHLSGRVQLHSARTQRNHGAVKCQILVSEVTQVAHHLGLGTVLVENRVLHVVIGTQQLSGQIVLCICLTQGAAQSLNQALEQLLTVRLTHGNTDAVLVEAADVHASFQSLRNQLVGTASSLHHDGVEESIVSDTVARRLQRGSNTSGISVQAVRDSAQTLRTVVHRVSTSNNRQQSLSSTNIGSSLLTANVLLTSLQSQTVRRLTSRILRNTHQTARHGTLHALVNSHVRSVGATEEEGQTETLSVTNCDISTQLTRRLQQGQSQQVSDHSDQGVTLLSGLNQRLNIANIAFIAGVRQDDTVQVALRQTLREISNDEGNAEHLCTAASHRNNLRQATGVNREEAILHLAVRTVHHDSCLSYCGCLIQQGGVCNLQAGQLHHGVLEVQQSLQTALRNLSLVGGVRSVETGVFQNVTAQNRGSYCIVVSGTNHLGENLILRSIAGNLCLSLMLRQRSRQLQFAVKANLRGDNSVHQRIQGRVSQGFEHLLCVCGTGAEMTINKGHRILLLVGANRKGVTSRYCDESNILSVPHLHKVLLALPTFDMPKHQSLLPR</sequence>
<dbReference type="KEGG" id="rmu:RMDY18_04570"/>
<protein>
    <submittedName>
        <fullName evidence="1">Predicted metal-dependent RNase</fullName>
    </submittedName>
</protein>
<evidence type="ECO:0000313" key="2">
    <source>
        <dbReference type="Proteomes" id="UP000001883"/>
    </source>
</evidence>
<evidence type="ECO:0000313" key="1">
    <source>
        <dbReference type="EMBL" id="BAI64289.1"/>
    </source>
</evidence>
<accession>D2NRL3</accession>
<reference evidence="2" key="1">
    <citation type="submission" date="2009-07" db="EMBL/GenBank/DDBJ databases">
        <title>Complete genome sequence of Rothia mucilaginosa DJ.</title>
        <authorList>
            <person name="Yamane K."/>
            <person name="Nambu T."/>
            <person name="Mashimo C."/>
            <person name="Sugimori C."/>
            <person name="Yamanaka T."/>
            <person name="Leung K."/>
            <person name="Fukushima H."/>
        </authorList>
    </citation>
    <scope>NUCLEOTIDE SEQUENCE [LARGE SCALE GENOMIC DNA]</scope>
    <source>
        <strain evidence="2">DY-18</strain>
    </source>
</reference>
<reference evidence="1 2" key="3">
    <citation type="journal article" date="2010" name="Sequencing">
        <title>Complete Genome Sequence of Rothia mucilaginosa DY-18: A Clinical Isolate with Dense Meshwork-Like Structures from a Persistent Apical Periodontitis Lesion.</title>
        <authorList>
            <person name="Yamane K."/>
            <person name="Nambu T."/>
            <person name="Yamanaka T."/>
            <person name="Mashimo C."/>
            <person name="Sugimori C."/>
            <person name="Leung K.-P."/>
            <person name="Fukushima H."/>
        </authorList>
    </citation>
    <scope>NUCLEOTIDE SEQUENCE [LARGE SCALE GENOMIC DNA]</scope>
    <source>
        <strain evidence="1 2">DY-18</strain>
    </source>
</reference>